<gene>
    <name evidence="1" type="primary">WBGene00204366</name>
</gene>
<dbReference type="AlphaFoldDB" id="A0A2A6CY75"/>
<dbReference type="InterPro" id="IPR036047">
    <property type="entry name" value="F-box-like_dom_sf"/>
</dbReference>
<organism evidence="1 2">
    <name type="scientific">Pristionchus pacificus</name>
    <name type="common">Parasitic nematode worm</name>
    <dbReference type="NCBI Taxonomy" id="54126"/>
    <lineage>
        <taxon>Eukaryota</taxon>
        <taxon>Metazoa</taxon>
        <taxon>Ecdysozoa</taxon>
        <taxon>Nematoda</taxon>
        <taxon>Chromadorea</taxon>
        <taxon>Rhabditida</taxon>
        <taxon>Rhabditina</taxon>
        <taxon>Diplogasteromorpha</taxon>
        <taxon>Diplogasteroidea</taxon>
        <taxon>Neodiplogasteridae</taxon>
        <taxon>Pristionchus</taxon>
    </lineage>
</organism>
<keyword evidence="2" id="KW-1185">Reference proteome</keyword>
<evidence type="ECO:0000313" key="2">
    <source>
        <dbReference type="Proteomes" id="UP000005239"/>
    </source>
</evidence>
<dbReference type="Proteomes" id="UP000005239">
    <property type="component" value="Unassembled WGS sequence"/>
</dbReference>
<dbReference type="SUPFAM" id="SSF81383">
    <property type="entry name" value="F-box domain"/>
    <property type="match status" value="1"/>
</dbReference>
<reference evidence="1" key="2">
    <citation type="submission" date="2022-06" db="UniProtKB">
        <authorList>
            <consortium name="EnsemblMetazoa"/>
        </authorList>
    </citation>
    <scope>IDENTIFICATION</scope>
    <source>
        <strain evidence="1">PS312</strain>
    </source>
</reference>
<proteinExistence type="predicted"/>
<dbReference type="PROSITE" id="PS50181">
    <property type="entry name" value="FBOX"/>
    <property type="match status" value="1"/>
</dbReference>
<dbReference type="InterPro" id="IPR001810">
    <property type="entry name" value="F-box_dom"/>
</dbReference>
<dbReference type="Pfam" id="PF00646">
    <property type="entry name" value="F-box"/>
    <property type="match status" value="1"/>
</dbReference>
<name>A0A2A6CY75_PRIPA</name>
<accession>A0A8R1YLQ7</accession>
<dbReference type="EnsemblMetazoa" id="PPA31501.1">
    <property type="protein sequence ID" value="PPA31501.1"/>
    <property type="gene ID" value="WBGene00204366"/>
</dbReference>
<accession>A0A2A6CY75</accession>
<sequence length="76" mass="8810">AMVSNILELPHEMICKVVKHVDLKGQLALRKVCRTTKEIVDEAAFKVSFVQKIDFRLSIVSIWLSLKLKEKEMIRN</sequence>
<evidence type="ECO:0000313" key="1">
    <source>
        <dbReference type="EnsemblMetazoa" id="PPA31501.1"/>
    </source>
</evidence>
<protein>
    <submittedName>
        <fullName evidence="1">F-box domain-containing protein</fullName>
    </submittedName>
</protein>
<reference evidence="2" key="1">
    <citation type="journal article" date="2008" name="Nat. Genet.">
        <title>The Pristionchus pacificus genome provides a unique perspective on nematode lifestyle and parasitism.</title>
        <authorList>
            <person name="Dieterich C."/>
            <person name="Clifton S.W."/>
            <person name="Schuster L.N."/>
            <person name="Chinwalla A."/>
            <person name="Delehaunty K."/>
            <person name="Dinkelacker I."/>
            <person name="Fulton L."/>
            <person name="Fulton R."/>
            <person name="Godfrey J."/>
            <person name="Minx P."/>
            <person name="Mitreva M."/>
            <person name="Roeseler W."/>
            <person name="Tian H."/>
            <person name="Witte H."/>
            <person name="Yang S.P."/>
            <person name="Wilson R.K."/>
            <person name="Sommer R.J."/>
        </authorList>
    </citation>
    <scope>NUCLEOTIDE SEQUENCE [LARGE SCALE GENOMIC DNA]</scope>
    <source>
        <strain evidence="2">PS312</strain>
    </source>
</reference>